<name>A0ABR4KMT3_9EURO</name>
<dbReference type="SUPFAM" id="SSF82171">
    <property type="entry name" value="DPP6 N-terminal domain-like"/>
    <property type="match status" value="1"/>
</dbReference>
<comment type="similarity">
    <text evidence="1">Belongs to the peptidase S9C family.</text>
</comment>
<dbReference type="PANTHER" id="PTHR42776:SF13">
    <property type="entry name" value="DIPEPTIDYL-PEPTIDASE 5"/>
    <property type="match status" value="1"/>
</dbReference>
<evidence type="ECO:0000313" key="7">
    <source>
        <dbReference type="Proteomes" id="UP001610444"/>
    </source>
</evidence>
<evidence type="ECO:0000256" key="4">
    <source>
        <dbReference type="ARBA" id="ARBA00032829"/>
    </source>
</evidence>
<dbReference type="EMBL" id="JBFXLR010000013">
    <property type="protein sequence ID" value="KAL2853570.1"/>
    <property type="molecule type" value="Genomic_DNA"/>
</dbReference>
<comment type="caution">
    <text evidence="6">The sequence shown here is derived from an EMBL/GenBank/DDBJ whole genome shotgun (WGS) entry which is preliminary data.</text>
</comment>
<evidence type="ECO:0000259" key="5">
    <source>
        <dbReference type="Pfam" id="PF00326"/>
    </source>
</evidence>
<protein>
    <recommendedName>
        <fullName evidence="4">Dipeptidyl-peptidase V</fullName>
    </recommendedName>
</protein>
<evidence type="ECO:0000313" key="6">
    <source>
        <dbReference type="EMBL" id="KAL2853570.1"/>
    </source>
</evidence>
<evidence type="ECO:0000256" key="3">
    <source>
        <dbReference type="ARBA" id="ARBA00022801"/>
    </source>
</evidence>
<keyword evidence="7" id="KW-1185">Reference proteome</keyword>
<dbReference type="InterPro" id="IPR001375">
    <property type="entry name" value="Peptidase_S9_cat"/>
</dbReference>
<dbReference type="PANTHER" id="PTHR42776">
    <property type="entry name" value="SERINE PEPTIDASE S9 FAMILY MEMBER"/>
    <property type="match status" value="1"/>
</dbReference>
<proteinExistence type="inferred from homology"/>
<dbReference type="RefSeq" id="XP_070900936.1">
    <property type="nucleotide sequence ID" value="XM_071042853.1"/>
</dbReference>
<dbReference type="InterPro" id="IPR029058">
    <property type="entry name" value="AB_hydrolase_fold"/>
</dbReference>
<sequence>MTQLKSTEQSPLLTPTAPVPNSSGELIVYTERRYTPPPTTLQSAIWVIDLNSARRWPIPDTANASYPQWLGHSDQLIWLETLENGHTQFVVGDARLQSPGYIAGSVSGPVWDLRTAGVVFKEDRGDDDDLSFAVIGEANPDGTLYNPRIDVGGTGGPVQLKAGGAVSVATAHNGHEYKDAQRRDVIWFGCLVRPSGSSPSGRYTIPRVTNLMRYFNLGDVSLEVSQDHEHNHREVCRDFYMTSWVIMFAAKDPEVDRARHTAGSCYICPVLDWNGLLVPDDYYKAFRHRGLGGTISSPAANKKGAVAFLSQKEDGYAADKNRIILVNDLNTGAYREIFASADGKGMWDLSPSSASFASDGHLLLNVEEQGKRVLYKVSPMNGIGDREPTPADVVKIEPPFPHLSSIDEVTCVTETSSSVLLVCDSFIHEREFILKDLMTGETRELLQNSPRGGISENQIAEIWYPSANNRNIHAWVIKPADFNPEKKYPLVYLIHANQHGSWISSWGHDPTGLNLNPVFLAEHGGYVVVAPNITGSSGYGQDFVDGMRHSFAGAPYEDLMHGFRYLQTEPSLFYIDTSRSVAVGGPGYGGYMINWIQGQELGRKFRALISCNGVLNIMSHLSSASDVRQSVMHEMGGPPWADSETFEEWKRWDPSRFLHNWTTPQLVVQGALDRNHPVSDAVAAVQTLQLRGVDCSFLRFDDEGAGVRQPRNLLVLYRTILEWMDRYTRR</sequence>
<organism evidence="6 7">
    <name type="scientific">Aspergillus pseudodeflectus</name>
    <dbReference type="NCBI Taxonomy" id="176178"/>
    <lineage>
        <taxon>Eukaryota</taxon>
        <taxon>Fungi</taxon>
        <taxon>Dikarya</taxon>
        <taxon>Ascomycota</taxon>
        <taxon>Pezizomycotina</taxon>
        <taxon>Eurotiomycetes</taxon>
        <taxon>Eurotiomycetidae</taxon>
        <taxon>Eurotiales</taxon>
        <taxon>Aspergillaceae</taxon>
        <taxon>Aspergillus</taxon>
        <taxon>Aspergillus subgen. Nidulantes</taxon>
    </lineage>
</organism>
<dbReference type="Pfam" id="PF00326">
    <property type="entry name" value="Peptidase_S9"/>
    <property type="match status" value="1"/>
</dbReference>
<accession>A0ABR4KMT3</accession>
<dbReference type="Gene3D" id="3.40.50.1820">
    <property type="entry name" value="alpha/beta hydrolase"/>
    <property type="match status" value="1"/>
</dbReference>
<dbReference type="SUPFAM" id="SSF53474">
    <property type="entry name" value="alpha/beta-Hydrolases"/>
    <property type="match status" value="1"/>
</dbReference>
<evidence type="ECO:0000256" key="1">
    <source>
        <dbReference type="ARBA" id="ARBA00010040"/>
    </source>
</evidence>
<keyword evidence="3 6" id="KW-0378">Hydrolase</keyword>
<evidence type="ECO:0000256" key="2">
    <source>
        <dbReference type="ARBA" id="ARBA00022729"/>
    </source>
</evidence>
<dbReference type="Proteomes" id="UP001610444">
    <property type="component" value="Unassembled WGS sequence"/>
</dbReference>
<feature type="domain" description="Peptidase S9 prolyl oligopeptidase catalytic" evidence="5">
    <location>
        <begin position="518"/>
        <end position="728"/>
    </location>
</feature>
<gene>
    <name evidence="6" type="ORF">BJX68DRAFT_254178</name>
</gene>
<dbReference type="GO" id="GO:0016787">
    <property type="term" value="F:hydrolase activity"/>
    <property type="evidence" value="ECO:0007669"/>
    <property type="project" value="UniProtKB-KW"/>
</dbReference>
<keyword evidence="2" id="KW-0732">Signal</keyword>
<dbReference type="GeneID" id="98158017"/>
<reference evidence="6 7" key="1">
    <citation type="submission" date="2024-07" db="EMBL/GenBank/DDBJ databases">
        <title>Section-level genome sequencing and comparative genomics of Aspergillus sections Usti and Cavernicolus.</title>
        <authorList>
            <consortium name="Lawrence Berkeley National Laboratory"/>
            <person name="Nybo J.L."/>
            <person name="Vesth T.C."/>
            <person name="Theobald S."/>
            <person name="Frisvad J.C."/>
            <person name="Larsen T.O."/>
            <person name="Kjaerboelling I."/>
            <person name="Rothschild-Mancinelli K."/>
            <person name="Lyhne E.K."/>
            <person name="Kogle M.E."/>
            <person name="Barry K."/>
            <person name="Clum A."/>
            <person name="Na H."/>
            <person name="Ledsgaard L."/>
            <person name="Lin J."/>
            <person name="Lipzen A."/>
            <person name="Kuo A."/>
            <person name="Riley R."/>
            <person name="Mondo S."/>
            <person name="LaButti K."/>
            <person name="Haridas S."/>
            <person name="Pangalinan J."/>
            <person name="Salamov A.A."/>
            <person name="Simmons B.A."/>
            <person name="Magnuson J.K."/>
            <person name="Chen J."/>
            <person name="Drula E."/>
            <person name="Henrissat B."/>
            <person name="Wiebenga A."/>
            <person name="Lubbers R.J."/>
            <person name="Gomes A.C."/>
            <person name="Macurrencykelacurrency M.R."/>
            <person name="Stajich J."/>
            <person name="Grigoriev I.V."/>
            <person name="Mortensen U.H."/>
            <person name="De vries R.P."/>
            <person name="Baker S.E."/>
            <person name="Andersen M.R."/>
        </authorList>
    </citation>
    <scope>NUCLEOTIDE SEQUENCE [LARGE SCALE GENOMIC DNA]</scope>
    <source>
        <strain evidence="6 7">CBS 756.74</strain>
    </source>
</reference>